<name>A0A679BCE3_ORYNI</name>
<organism evidence="2">
    <name type="scientific">Oryza nivara</name>
    <name type="common">Indian wild rice</name>
    <name type="synonym">Oryza sativa f. spontanea</name>
    <dbReference type="NCBI Taxonomy" id="4536"/>
    <lineage>
        <taxon>Eukaryota</taxon>
        <taxon>Viridiplantae</taxon>
        <taxon>Streptophyta</taxon>
        <taxon>Embryophyta</taxon>
        <taxon>Tracheophyta</taxon>
        <taxon>Spermatophyta</taxon>
        <taxon>Magnoliopsida</taxon>
        <taxon>Liliopsida</taxon>
        <taxon>Poales</taxon>
        <taxon>Poaceae</taxon>
        <taxon>BOP clade</taxon>
        <taxon>Oryzoideae</taxon>
        <taxon>Oryzeae</taxon>
        <taxon>Oryzinae</taxon>
        <taxon>Oryza</taxon>
    </lineage>
</organism>
<gene>
    <name evidence="2" type="primary">BBa0076N07.29</name>
</gene>
<protein>
    <submittedName>
        <fullName evidence="2">BKRF1 encodes EBNA-1 protein-like</fullName>
    </submittedName>
</protein>
<sequence>MPRAALPLRCRRWWRCSKPTSRGGGRGGRKDAGDEEDGEAGAATAFRRNRGAAGVEGDAATLREETATSADTQARRQGWLEMPEGARARREVRLEVAGAEEREGRRRERRSGGLRGKRRAGRGGGGGGDAGGGDGAAGRRTGKAVGAAGGVQRHGRERATGSREREKPGGGWRKKATAAWRVGPTRGARSARVQRTCAGGRGGSGGARLGLGRAAGPGGEEGEAAWAEGKGSPRGGRERRRGREREGGERDFGRGPRGRGEDFGPDLAQKKKEDYF</sequence>
<feature type="compositionally biased region" description="Gly residues" evidence="1">
    <location>
        <begin position="122"/>
        <end position="136"/>
    </location>
</feature>
<evidence type="ECO:0000313" key="2">
    <source>
        <dbReference type="EMBL" id="BBF89734.1"/>
    </source>
</evidence>
<dbReference type="EMBL" id="AP018870">
    <property type="protein sequence ID" value="BBF89734.1"/>
    <property type="molecule type" value="Genomic_DNA"/>
</dbReference>
<dbReference type="AlphaFoldDB" id="A0A679BCE3"/>
<feature type="compositionally biased region" description="Basic and acidic residues" evidence="1">
    <location>
        <begin position="241"/>
        <end position="276"/>
    </location>
</feature>
<feature type="compositionally biased region" description="Basic and acidic residues" evidence="1">
    <location>
        <begin position="84"/>
        <end position="106"/>
    </location>
</feature>
<reference evidence="2" key="1">
    <citation type="submission" date="2018-08" db="EMBL/GenBank/DDBJ databases">
        <title>Oryza nivara genomic DNA, chromosome 11, BAC clone:BBa0076N07.</title>
        <authorList>
            <person name="Wu J."/>
            <person name="Kanamori H."/>
        </authorList>
    </citation>
    <scope>NUCLEOTIDE SEQUENCE</scope>
    <source>
        <strain evidence="2">W0106</strain>
    </source>
</reference>
<feature type="compositionally biased region" description="Gly residues" evidence="1">
    <location>
        <begin position="199"/>
        <end position="219"/>
    </location>
</feature>
<evidence type="ECO:0000256" key="1">
    <source>
        <dbReference type="SAM" id="MobiDB-lite"/>
    </source>
</evidence>
<feature type="region of interest" description="Disordered" evidence="1">
    <location>
        <begin position="16"/>
        <end position="276"/>
    </location>
</feature>
<proteinExistence type="predicted"/>
<feature type="compositionally biased region" description="Basic and acidic residues" evidence="1">
    <location>
        <begin position="157"/>
        <end position="168"/>
    </location>
</feature>
<accession>A0A679BCE3</accession>